<proteinExistence type="predicted"/>
<protein>
    <recommendedName>
        <fullName evidence="3">Transposase (Putative), gypsy type</fullName>
    </recommendedName>
</protein>
<accession>A0A699HZW9</accession>
<dbReference type="AlphaFoldDB" id="A0A699HZW9"/>
<evidence type="ECO:0008006" key="3">
    <source>
        <dbReference type="Google" id="ProtNLM"/>
    </source>
</evidence>
<comment type="caution">
    <text evidence="2">The sequence shown here is derived from an EMBL/GenBank/DDBJ whole genome shotgun (WGS) entry which is preliminary data.</text>
</comment>
<sequence length="655" mass="71649">MEPAKREVKLLTLTEGRTVSLNPPVSAALGDSGDIIDKLFDKGNDDVSEETVTKDVSEVVAEKTKKKQKRKVAKDASGSTFPPKRLRKDHHVVASNTRGKSLAFIRDLVMDGSSFLSGVTKPPAIVFVPPTPDDGPTDFVSNLIYGLVLLLSLVADVPVTTVAVTTTVTANASAVPPPKVRVVSKNLEICKDSAFASGANADAAATSKLNEPADSSDSFYALQDLDSETLHHMYVPKWNMTNDTVLDDLYVCRDLTDRLALPALFSQLRAMDYDQLYIEFNVGAVEAPEAIRLHGQISAIEAADAANELRDLNERNFVLEGDKDVLLEKVKTLESATALKEIELASLAAQVAQLTSDLSGFQLSRDELSFKVVSLESERNSLVGQKSSLESVFESFRERMEAMQDEEAKVLCSRVVELDAQLLEVVAHLDEEFYPCFLTAIFGRRWILTHGLKLVLLKCLQSLKYFHALGQAIGCEVNKGTQDGLRAGVDHEKAGRDLFVIKAYDPFAEAKYVEAMNALGNVDFSLRFELKSKKDASIVDLMDSFLLEGPLAEIPRARDLQPSPKQLRLLIHRLEDNGEIMEKCLSLMDVMVPLAEPLSSQSLIGEAGTSAAPATSEPITTLSTNFASFNVVPPLLISNDQVLHNEDPPVVTFEK</sequence>
<evidence type="ECO:0000256" key="1">
    <source>
        <dbReference type="SAM" id="MobiDB-lite"/>
    </source>
</evidence>
<gene>
    <name evidence="2" type="ORF">Tci_458705</name>
</gene>
<dbReference type="EMBL" id="BKCJ010217346">
    <property type="protein sequence ID" value="GEY86731.1"/>
    <property type="molecule type" value="Genomic_DNA"/>
</dbReference>
<name>A0A699HZW9_TANCI</name>
<organism evidence="2">
    <name type="scientific">Tanacetum cinerariifolium</name>
    <name type="common">Dalmatian daisy</name>
    <name type="synonym">Chrysanthemum cinerariifolium</name>
    <dbReference type="NCBI Taxonomy" id="118510"/>
    <lineage>
        <taxon>Eukaryota</taxon>
        <taxon>Viridiplantae</taxon>
        <taxon>Streptophyta</taxon>
        <taxon>Embryophyta</taxon>
        <taxon>Tracheophyta</taxon>
        <taxon>Spermatophyta</taxon>
        <taxon>Magnoliopsida</taxon>
        <taxon>eudicotyledons</taxon>
        <taxon>Gunneridae</taxon>
        <taxon>Pentapetalae</taxon>
        <taxon>asterids</taxon>
        <taxon>campanulids</taxon>
        <taxon>Asterales</taxon>
        <taxon>Asteraceae</taxon>
        <taxon>Asteroideae</taxon>
        <taxon>Anthemideae</taxon>
        <taxon>Anthemidinae</taxon>
        <taxon>Tanacetum</taxon>
    </lineage>
</organism>
<evidence type="ECO:0000313" key="2">
    <source>
        <dbReference type="EMBL" id="GEY86731.1"/>
    </source>
</evidence>
<feature type="region of interest" description="Disordered" evidence="1">
    <location>
        <begin position="65"/>
        <end position="86"/>
    </location>
</feature>
<reference evidence="2" key="1">
    <citation type="journal article" date="2019" name="Sci. Rep.">
        <title>Draft genome of Tanacetum cinerariifolium, the natural source of mosquito coil.</title>
        <authorList>
            <person name="Yamashiro T."/>
            <person name="Shiraishi A."/>
            <person name="Satake H."/>
            <person name="Nakayama K."/>
        </authorList>
    </citation>
    <scope>NUCLEOTIDE SEQUENCE</scope>
</reference>